<reference evidence="2 3" key="1">
    <citation type="submission" date="2023-07" db="EMBL/GenBank/DDBJ databases">
        <authorList>
            <person name="Peeters C."/>
        </authorList>
    </citation>
    <scope>NUCLEOTIDE SEQUENCE [LARGE SCALE GENOMIC DNA]</scope>
    <source>
        <strain evidence="2 3">LMG 18095</strain>
    </source>
</reference>
<sequence length="156" mass="16940">MANSRRTLIATASTALLLAWSCAAPAAGPSKEKKASSPAATTVQQGNADFDAQIAHLRAIRERMARADTPEERQALMNERMRVMQDMMAGMRQMGDRQPATRRGQATQMATCRGMMERNTAVMQEMMQMMMDDQGTGMGMGMGRGMGPGTGGMMQK</sequence>
<dbReference type="EMBL" id="CATZAR010000010">
    <property type="protein sequence ID" value="CAJ0799484.1"/>
    <property type="molecule type" value="Genomic_DNA"/>
</dbReference>
<gene>
    <name evidence="2" type="ORF">LMG18095_03332</name>
</gene>
<name>A0ABN9J5K9_9RALS</name>
<proteinExistence type="predicted"/>
<keyword evidence="3" id="KW-1185">Reference proteome</keyword>
<organism evidence="2 3">
    <name type="scientific">Ralstonia thomasii</name>
    <dbReference type="NCBI Taxonomy" id="3058596"/>
    <lineage>
        <taxon>Bacteria</taxon>
        <taxon>Pseudomonadati</taxon>
        <taxon>Pseudomonadota</taxon>
        <taxon>Betaproteobacteria</taxon>
        <taxon>Burkholderiales</taxon>
        <taxon>Burkholderiaceae</taxon>
        <taxon>Ralstonia</taxon>
    </lineage>
</organism>
<evidence type="ECO:0000313" key="2">
    <source>
        <dbReference type="EMBL" id="CAJ0799484.1"/>
    </source>
</evidence>
<dbReference type="Proteomes" id="UP001189773">
    <property type="component" value="Unassembled WGS sequence"/>
</dbReference>
<evidence type="ECO:0000256" key="1">
    <source>
        <dbReference type="SAM" id="SignalP"/>
    </source>
</evidence>
<evidence type="ECO:0000313" key="3">
    <source>
        <dbReference type="Proteomes" id="UP001189773"/>
    </source>
</evidence>
<protein>
    <submittedName>
        <fullName evidence="2">Uncharacterized protein</fullName>
    </submittedName>
</protein>
<feature type="signal peptide" evidence="1">
    <location>
        <begin position="1"/>
        <end position="26"/>
    </location>
</feature>
<accession>A0ABN9J5K9</accession>
<feature type="chain" id="PRO_5046098327" evidence="1">
    <location>
        <begin position="27"/>
        <end position="156"/>
    </location>
</feature>
<keyword evidence="1" id="KW-0732">Signal</keyword>
<comment type="caution">
    <text evidence="2">The sequence shown here is derived from an EMBL/GenBank/DDBJ whole genome shotgun (WGS) entry which is preliminary data.</text>
</comment>